<name>A0A553P7P3_TIGCA</name>
<comment type="caution">
    <text evidence="2">The sequence shown here is derived from an EMBL/GenBank/DDBJ whole genome shotgun (WGS) entry which is preliminary data.</text>
</comment>
<dbReference type="EMBL" id="VCGU01000007">
    <property type="protein sequence ID" value="TRY73702.1"/>
    <property type="molecule type" value="Genomic_DNA"/>
</dbReference>
<reference evidence="2 3" key="1">
    <citation type="journal article" date="2018" name="Nat. Ecol. Evol.">
        <title>Genomic signatures of mitonuclear coevolution across populations of Tigriopus californicus.</title>
        <authorList>
            <person name="Barreto F.S."/>
            <person name="Watson E.T."/>
            <person name="Lima T.G."/>
            <person name="Willett C.S."/>
            <person name="Edmands S."/>
            <person name="Li W."/>
            <person name="Burton R.S."/>
        </authorList>
    </citation>
    <scope>NUCLEOTIDE SEQUENCE [LARGE SCALE GENOMIC DNA]</scope>
    <source>
        <strain evidence="2 3">San Diego</strain>
    </source>
</reference>
<proteinExistence type="predicted"/>
<organism evidence="2 3">
    <name type="scientific">Tigriopus californicus</name>
    <name type="common">Marine copepod</name>
    <dbReference type="NCBI Taxonomy" id="6832"/>
    <lineage>
        <taxon>Eukaryota</taxon>
        <taxon>Metazoa</taxon>
        <taxon>Ecdysozoa</taxon>
        <taxon>Arthropoda</taxon>
        <taxon>Crustacea</taxon>
        <taxon>Multicrustacea</taxon>
        <taxon>Hexanauplia</taxon>
        <taxon>Copepoda</taxon>
        <taxon>Harpacticoida</taxon>
        <taxon>Harpacticidae</taxon>
        <taxon>Tigriopus</taxon>
    </lineage>
</organism>
<evidence type="ECO:0000313" key="3">
    <source>
        <dbReference type="Proteomes" id="UP000318571"/>
    </source>
</evidence>
<evidence type="ECO:0000313" key="2">
    <source>
        <dbReference type="EMBL" id="TRY73702.1"/>
    </source>
</evidence>
<dbReference type="Proteomes" id="UP000318571">
    <property type="component" value="Chromosome 3"/>
</dbReference>
<dbReference type="AlphaFoldDB" id="A0A553P7P3"/>
<feature type="region of interest" description="Disordered" evidence="1">
    <location>
        <begin position="1"/>
        <end position="27"/>
    </location>
</feature>
<gene>
    <name evidence="2" type="ORF">TCAL_00910</name>
</gene>
<feature type="region of interest" description="Disordered" evidence="1">
    <location>
        <begin position="42"/>
        <end position="76"/>
    </location>
</feature>
<feature type="compositionally biased region" description="Polar residues" evidence="1">
    <location>
        <begin position="14"/>
        <end position="24"/>
    </location>
</feature>
<feature type="region of interest" description="Disordered" evidence="1">
    <location>
        <begin position="145"/>
        <end position="169"/>
    </location>
</feature>
<protein>
    <submittedName>
        <fullName evidence="2">Uncharacterized protein</fullName>
    </submittedName>
</protein>
<keyword evidence="3" id="KW-1185">Reference proteome</keyword>
<accession>A0A553P7P3</accession>
<feature type="non-terminal residue" evidence="2">
    <location>
        <position position="169"/>
    </location>
</feature>
<sequence length="169" mass="18011">MEIQQRKSVPSPISRVTNSPQSKFPQIYPEAFEGTTTTTTTIINNNNHPREEGGDGIADGNGSNEGFEDGCSGFHGSSTIQEEGLFGCSSEAPGMTLDDEVILGFQPFGHWSDPASLGSATPSSSHFICPNELLASQNESLLEEGECNGLPKGTQPSLKRTHSEVSPIR</sequence>
<evidence type="ECO:0000256" key="1">
    <source>
        <dbReference type="SAM" id="MobiDB-lite"/>
    </source>
</evidence>